<dbReference type="AlphaFoldDB" id="A0AAE0HQ99"/>
<protein>
    <submittedName>
        <fullName evidence="1">Uncharacterized protein</fullName>
    </submittedName>
</protein>
<dbReference type="Proteomes" id="UP001278766">
    <property type="component" value="Unassembled WGS sequence"/>
</dbReference>
<dbReference type="EMBL" id="JAUEPN010000001">
    <property type="protein sequence ID" value="KAK3300402.1"/>
    <property type="molecule type" value="Genomic_DNA"/>
</dbReference>
<gene>
    <name evidence="1" type="ORF">B0H64DRAFT_14793</name>
</gene>
<dbReference type="GeneID" id="87835329"/>
<evidence type="ECO:0000313" key="1">
    <source>
        <dbReference type="EMBL" id="KAK3300402.1"/>
    </source>
</evidence>
<dbReference type="RefSeq" id="XP_062663916.1">
    <property type="nucleotide sequence ID" value="XM_062798381.1"/>
</dbReference>
<comment type="caution">
    <text evidence="1">The sequence shown here is derived from an EMBL/GenBank/DDBJ whole genome shotgun (WGS) entry which is preliminary data.</text>
</comment>
<keyword evidence="2" id="KW-1185">Reference proteome</keyword>
<organism evidence="1 2">
    <name type="scientific">Chaetomium fimeti</name>
    <dbReference type="NCBI Taxonomy" id="1854472"/>
    <lineage>
        <taxon>Eukaryota</taxon>
        <taxon>Fungi</taxon>
        <taxon>Dikarya</taxon>
        <taxon>Ascomycota</taxon>
        <taxon>Pezizomycotina</taxon>
        <taxon>Sordariomycetes</taxon>
        <taxon>Sordariomycetidae</taxon>
        <taxon>Sordariales</taxon>
        <taxon>Chaetomiaceae</taxon>
        <taxon>Chaetomium</taxon>
    </lineage>
</organism>
<accession>A0AAE0HQ99</accession>
<sequence>MGDTFGSRGQVCVMKSHRAMLARRFRTRRSFASGLHLGTGSARGCCEPGFDEHADVVQTSSVQRRENPECTGAAPLACCGAAQGVSSEPREPLVREALPPALKMRRQMRPCGDLIPSSHLSGYTRTDIPAHRQSLLRIFVTALPSLCRRSHPTVRLLHLVPAREAGDPEPQGAARHETRINVCNLSGLCIYRQNAQTCHLDRDLADCLVCVPDRQPWRSRSSTFWKLS</sequence>
<reference evidence="1" key="2">
    <citation type="submission" date="2023-06" db="EMBL/GenBank/DDBJ databases">
        <authorList>
            <consortium name="Lawrence Berkeley National Laboratory"/>
            <person name="Haridas S."/>
            <person name="Hensen N."/>
            <person name="Bonometti L."/>
            <person name="Westerberg I."/>
            <person name="Brannstrom I.O."/>
            <person name="Guillou S."/>
            <person name="Cros-Aarteil S."/>
            <person name="Calhoun S."/>
            <person name="Kuo A."/>
            <person name="Mondo S."/>
            <person name="Pangilinan J."/>
            <person name="Riley R."/>
            <person name="Labutti K."/>
            <person name="Andreopoulos B."/>
            <person name="Lipzen A."/>
            <person name="Chen C."/>
            <person name="Yanf M."/>
            <person name="Daum C."/>
            <person name="Ng V."/>
            <person name="Clum A."/>
            <person name="Steindorff A."/>
            <person name="Ohm R."/>
            <person name="Martin F."/>
            <person name="Silar P."/>
            <person name="Natvig D."/>
            <person name="Lalanne C."/>
            <person name="Gautier V."/>
            <person name="Ament-Velasquez S.L."/>
            <person name="Kruys A."/>
            <person name="Hutchinson M.I."/>
            <person name="Powell A.J."/>
            <person name="Barry K."/>
            <person name="Miller A.N."/>
            <person name="Grigoriev I.V."/>
            <person name="Debuchy R."/>
            <person name="Gladieux P."/>
            <person name="Thoren M.H."/>
            <person name="Johannesson H."/>
        </authorList>
    </citation>
    <scope>NUCLEOTIDE SEQUENCE</scope>
    <source>
        <strain evidence="1">CBS 168.71</strain>
    </source>
</reference>
<reference evidence="1" key="1">
    <citation type="journal article" date="2023" name="Mol. Phylogenet. Evol.">
        <title>Genome-scale phylogeny and comparative genomics of the fungal order Sordariales.</title>
        <authorList>
            <person name="Hensen N."/>
            <person name="Bonometti L."/>
            <person name="Westerberg I."/>
            <person name="Brannstrom I.O."/>
            <person name="Guillou S."/>
            <person name="Cros-Aarteil S."/>
            <person name="Calhoun S."/>
            <person name="Haridas S."/>
            <person name="Kuo A."/>
            <person name="Mondo S."/>
            <person name="Pangilinan J."/>
            <person name="Riley R."/>
            <person name="LaButti K."/>
            <person name="Andreopoulos B."/>
            <person name="Lipzen A."/>
            <person name="Chen C."/>
            <person name="Yan M."/>
            <person name="Daum C."/>
            <person name="Ng V."/>
            <person name="Clum A."/>
            <person name="Steindorff A."/>
            <person name="Ohm R.A."/>
            <person name="Martin F."/>
            <person name="Silar P."/>
            <person name="Natvig D.O."/>
            <person name="Lalanne C."/>
            <person name="Gautier V."/>
            <person name="Ament-Velasquez S.L."/>
            <person name="Kruys A."/>
            <person name="Hutchinson M.I."/>
            <person name="Powell A.J."/>
            <person name="Barry K."/>
            <person name="Miller A.N."/>
            <person name="Grigoriev I.V."/>
            <person name="Debuchy R."/>
            <person name="Gladieux P."/>
            <person name="Hiltunen Thoren M."/>
            <person name="Johannesson H."/>
        </authorList>
    </citation>
    <scope>NUCLEOTIDE SEQUENCE</scope>
    <source>
        <strain evidence="1">CBS 168.71</strain>
    </source>
</reference>
<evidence type="ECO:0000313" key="2">
    <source>
        <dbReference type="Proteomes" id="UP001278766"/>
    </source>
</evidence>
<name>A0AAE0HQ99_9PEZI</name>
<proteinExistence type="predicted"/>